<dbReference type="InterPro" id="IPR038766">
    <property type="entry name" value="Membrane_comp_ABC_pdt"/>
</dbReference>
<dbReference type="GO" id="GO:0005886">
    <property type="term" value="C:plasma membrane"/>
    <property type="evidence" value="ECO:0007669"/>
    <property type="project" value="UniProtKB-SubCell"/>
</dbReference>
<dbReference type="InterPro" id="IPR003838">
    <property type="entry name" value="ABC3_permease_C"/>
</dbReference>
<name>A0A547Q9N0_9RHOB</name>
<dbReference type="AlphaFoldDB" id="A0A547Q9N0"/>
<evidence type="ECO:0000256" key="3">
    <source>
        <dbReference type="ARBA" id="ARBA00022692"/>
    </source>
</evidence>
<sequence length="843" mass="87914">MSPALRIAARELRAGLRGGLRGLRVFVACLTLGIAAIAAVGSVREAIQTGLGREGATLLGGDAMVEFTYRFASDDERAALKTLGDVAEIVSFRSMAVVNGPDGPERALTQVKAVDSAYPLYGSLRLDPDVPLTDLRGGDLPGAAMDPVLADRLGLDLGDLFRVGDRDYRLAARILAEPDDAGGGFELGPRTLLFTEDLEGTGLLQPGTLYETEYRLRLPDGADLDTARAALETALPDSAYRWRDRRNGAPGIARMVERLSSFLVLVGLAGLTVGGIGVASAVRAYMVTKTATIATLKTLGAESRVIFVNFAAQIAAVTAMSVVLGLAIGAALPLAFGGLIESRLPVPVAISVYPRPLAEAALYGILIAALFSLWPLALARDIRAATLFRDTGGLPRGWPRPVYLASTVALLALLVGAAAVLSGMERLTLVTAAGLVLAFGALWLTARAISHVAARMARYKALRGRTALRLALASMGGRCGEAGAVVLSLGLGLTVLAAVGQIDANLRSAITRDLPEVAPAYFIVDIQPDQIDPYGEILAGDPGVTKVESAPMLRGILTEINGEDAESVAGPHWVLRGDRGVTYADRPPEGTKLTAGTWWNADHDGANEVSFAAEEGAELGLKLGDRLTVNILGRDIEADITSFREVDFSTAGIGFVMAMSPNALRGAPHTWISTVYAEPEAEARILREVASAFPNVTAIRVGDAIDRVSELLRGIAAAVTYGAAAALVTGGVVLIGAAASGTPARVYEASVMKTVGATRQTMLISFALRWILLGLGAGIIALVAGILAGWGVSRFVMDTDFTPALGAALAVIATGIALTLGAGLAFAWTPLAARPARVLRARE</sequence>
<feature type="transmembrane region" description="Helical" evidence="6">
    <location>
        <begin position="262"/>
        <end position="286"/>
    </location>
</feature>
<gene>
    <name evidence="8" type="ORF">FEV53_02775</name>
</gene>
<evidence type="ECO:0000256" key="2">
    <source>
        <dbReference type="ARBA" id="ARBA00022475"/>
    </source>
</evidence>
<evidence type="ECO:0000259" key="7">
    <source>
        <dbReference type="Pfam" id="PF02687"/>
    </source>
</evidence>
<comment type="subcellular location">
    <subcellularLocation>
        <location evidence="1">Cell membrane</location>
        <topology evidence="1">Multi-pass membrane protein</topology>
    </subcellularLocation>
</comment>
<dbReference type="PANTHER" id="PTHR30287">
    <property type="entry name" value="MEMBRANE COMPONENT OF PREDICTED ABC SUPERFAMILY METABOLITE UPTAKE TRANSPORTER"/>
    <property type="match status" value="1"/>
</dbReference>
<protein>
    <submittedName>
        <fullName evidence="8">FtsX-like permease family protein</fullName>
    </submittedName>
</protein>
<dbReference type="PANTHER" id="PTHR30287:SF1">
    <property type="entry name" value="INNER MEMBRANE PROTEIN"/>
    <property type="match status" value="1"/>
</dbReference>
<evidence type="ECO:0000256" key="6">
    <source>
        <dbReference type="SAM" id="Phobius"/>
    </source>
</evidence>
<keyword evidence="9" id="KW-1185">Reference proteome</keyword>
<dbReference type="EMBL" id="VFSV01000003">
    <property type="protein sequence ID" value="TRD23105.1"/>
    <property type="molecule type" value="Genomic_DNA"/>
</dbReference>
<feature type="transmembrane region" description="Helical" evidence="6">
    <location>
        <begin position="427"/>
        <end position="446"/>
    </location>
</feature>
<organism evidence="8 9">
    <name type="scientific">Palleronia caenipelagi</name>
    <dbReference type="NCBI Taxonomy" id="2489174"/>
    <lineage>
        <taxon>Bacteria</taxon>
        <taxon>Pseudomonadati</taxon>
        <taxon>Pseudomonadota</taxon>
        <taxon>Alphaproteobacteria</taxon>
        <taxon>Rhodobacterales</taxon>
        <taxon>Roseobacteraceae</taxon>
        <taxon>Palleronia</taxon>
    </lineage>
</organism>
<keyword evidence="3 6" id="KW-0812">Transmembrane</keyword>
<feature type="domain" description="ABC3 transporter permease C-terminal" evidence="7">
    <location>
        <begin position="724"/>
        <end position="828"/>
    </location>
</feature>
<evidence type="ECO:0000256" key="4">
    <source>
        <dbReference type="ARBA" id="ARBA00022989"/>
    </source>
</evidence>
<dbReference type="RefSeq" id="WP_142833296.1">
    <property type="nucleotide sequence ID" value="NZ_VFSV01000003.1"/>
</dbReference>
<evidence type="ECO:0000313" key="9">
    <source>
        <dbReference type="Proteomes" id="UP000318590"/>
    </source>
</evidence>
<evidence type="ECO:0000256" key="1">
    <source>
        <dbReference type="ARBA" id="ARBA00004651"/>
    </source>
</evidence>
<feature type="transmembrane region" description="Helical" evidence="6">
    <location>
        <begin position="307"/>
        <end position="340"/>
    </location>
</feature>
<keyword evidence="2" id="KW-1003">Cell membrane</keyword>
<comment type="caution">
    <text evidence="8">The sequence shown here is derived from an EMBL/GenBank/DDBJ whole genome shotgun (WGS) entry which is preliminary data.</text>
</comment>
<evidence type="ECO:0000313" key="8">
    <source>
        <dbReference type="EMBL" id="TRD23105.1"/>
    </source>
</evidence>
<keyword evidence="5 6" id="KW-0472">Membrane</keyword>
<feature type="transmembrane region" description="Helical" evidence="6">
    <location>
        <begin position="401"/>
        <end position="421"/>
    </location>
</feature>
<dbReference type="Proteomes" id="UP000318590">
    <property type="component" value="Unassembled WGS sequence"/>
</dbReference>
<keyword evidence="4 6" id="KW-1133">Transmembrane helix</keyword>
<proteinExistence type="predicted"/>
<feature type="transmembrane region" description="Helical" evidence="6">
    <location>
        <begin position="360"/>
        <end position="380"/>
    </location>
</feature>
<feature type="transmembrane region" description="Helical" evidence="6">
    <location>
        <begin position="770"/>
        <end position="792"/>
    </location>
</feature>
<evidence type="ECO:0000256" key="5">
    <source>
        <dbReference type="ARBA" id="ARBA00023136"/>
    </source>
</evidence>
<dbReference type="OrthoDB" id="9775544at2"/>
<feature type="domain" description="ABC3 transporter permease C-terminal" evidence="7">
    <location>
        <begin position="266"/>
        <end position="380"/>
    </location>
</feature>
<accession>A0A547Q9N0</accession>
<dbReference type="Pfam" id="PF02687">
    <property type="entry name" value="FtsX"/>
    <property type="match status" value="2"/>
</dbReference>
<feature type="transmembrane region" description="Helical" evidence="6">
    <location>
        <begin position="804"/>
        <end position="833"/>
    </location>
</feature>
<feature type="transmembrane region" description="Helical" evidence="6">
    <location>
        <begin position="21"/>
        <end position="43"/>
    </location>
</feature>
<reference evidence="8 9" key="1">
    <citation type="submission" date="2019-06" db="EMBL/GenBank/DDBJ databases">
        <title>Paenimaribius caenipelagi gen. nov., sp. nov., isolated from a tidal flat.</title>
        <authorList>
            <person name="Yoon J.-H."/>
        </authorList>
    </citation>
    <scope>NUCLEOTIDE SEQUENCE [LARGE SCALE GENOMIC DNA]</scope>
    <source>
        <strain evidence="8 9">JBTF-M29</strain>
    </source>
</reference>